<organism evidence="2 3">
    <name type="scientific">Pleurodeles waltl</name>
    <name type="common">Iberian ribbed newt</name>
    <dbReference type="NCBI Taxonomy" id="8319"/>
    <lineage>
        <taxon>Eukaryota</taxon>
        <taxon>Metazoa</taxon>
        <taxon>Chordata</taxon>
        <taxon>Craniata</taxon>
        <taxon>Vertebrata</taxon>
        <taxon>Euteleostomi</taxon>
        <taxon>Amphibia</taxon>
        <taxon>Batrachia</taxon>
        <taxon>Caudata</taxon>
        <taxon>Salamandroidea</taxon>
        <taxon>Salamandridae</taxon>
        <taxon>Pleurodelinae</taxon>
        <taxon>Pleurodeles</taxon>
    </lineage>
</organism>
<evidence type="ECO:0000256" key="1">
    <source>
        <dbReference type="SAM" id="MobiDB-lite"/>
    </source>
</evidence>
<keyword evidence="3" id="KW-1185">Reference proteome</keyword>
<dbReference type="AlphaFoldDB" id="A0AAV7PLD7"/>
<name>A0AAV7PLD7_PLEWA</name>
<evidence type="ECO:0000313" key="2">
    <source>
        <dbReference type="EMBL" id="KAJ1128027.1"/>
    </source>
</evidence>
<protein>
    <submittedName>
        <fullName evidence="2">Uncharacterized protein</fullName>
    </submittedName>
</protein>
<accession>A0AAV7PLD7</accession>
<comment type="caution">
    <text evidence="2">The sequence shown here is derived from an EMBL/GenBank/DDBJ whole genome shotgun (WGS) entry which is preliminary data.</text>
</comment>
<evidence type="ECO:0000313" key="3">
    <source>
        <dbReference type="Proteomes" id="UP001066276"/>
    </source>
</evidence>
<gene>
    <name evidence="2" type="ORF">NDU88_006419</name>
</gene>
<dbReference type="Proteomes" id="UP001066276">
    <property type="component" value="Chromosome 7"/>
</dbReference>
<sequence length="167" mass="18425">MAVDGSRKHRAMDAPWGWCEGRGGHGEQCLGMTGGERGLMMASAANLKHGELRQRVGTEPVSWGREATEEGELELDFEERSVEEGELSDGWEGEQEWWGTSRGGGAINPVGQSFQEPRKVQQRVWHCSSPSHVLFQSRQAPRQTPSVAFLSEPAFRARGAAQYSSLI</sequence>
<reference evidence="2" key="1">
    <citation type="journal article" date="2022" name="bioRxiv">
        <title>Sequencing and chromosome-scale assembly of the giantPleurodeles waltlgenome.</title>
        <authorList>
            <person name="Brown T."/>
            <person name="Elewa A."/>
            <person name="Iarovenko S."/>
            <person name="Subramanian E."/>
            <person name="Araus A.J."/>
            <person name="Petzold A."/>
            <person name="Susuki M."/>
            <person name="Suzuki K.-i.T."/>
            <person name="Hayashi T."/>
            <person name="Toyoda A."/>
            <person name="Oliveira C."/>
            <person name="Osipova E."/>
            <person name="Leigh N.D."/>
            <person name="Simon A."/>
            <person name="Yun M.H."/>
        </authorList>
    </citation>
    <scope>NUCLEOTIDE SEQUENCE</scope>
    <source>
        <strain evidence="2">20211129_DDA</strain>
        <tissue evidence="2">Liver</tissue>
    </source>
</reference>
<dbReference type="EMBL" id="JANPWB010000011">
    <property type="protein sequence ID" value="KAJ1128027.1"/>
    <property type="molecule type" value="Genomic_DNA"/>
</dbReference>
<proteinExistence type="predicted"/>
<feature type="compositionally biased region" description="Acidic residues" evidence="1">
    <location>
        <begin position="84"/>
        <end position="95"/>
    </location>
</feature>
<feature type="region of interest" description="Disordered" evidence="1">
    <location>
        <begin position="78"/>
        <end position="104"/>
    </location>
</feature>